<dbReference type="PROSITE" id="PS00061">
    <property type="entry name" value="ADH_SHORT"/>
    <property type="match status" value="1"/>
</dbReference>
<dbReference type="PRINTS" id="PR00081">
    <property type="entry name" value="GDHRDH"/>
</dbReference>
<evidence type="ECO:0000256" key="1">
    <source>
        <dbReference type="ARBA" id="ARBA00006484"/>
    </source>
</evidence>
<comment type="similarity">
    <text evidence="1">Belongs to the short-chain dehydrogenases/reductases (SDR) family.</text>
</comment>
<dbReference type="InterPro" id="IPR020904">
    <property type="entry name" value="Sc_DH/Rdtase_CS"/>
</dbReference>
<dbReference type="PANTHER" id="PTHR43477">
    <property type="entry name" value="DIHYDROANTICAPSIN 7-DEHYDROGENASE"/>
    <property type="match status" value="1"/>
</dbReference>
<dbReference type="Pfam" id="PF13561">
    <property type="entry name" value="adh_short_C2"/>
    <property type="match status" value="1"/>
</dbReference>
<name>A0A1D8KBY3_9GAMM</name>
<accession>A0A1D8KBY3</accession>
<gene>
    <name evidence="3" type="ORF">BJI67_05500</name>
</gene>
<dbReference type="InterPro" id="IPR036291">
    <property type="entry name" value="NAD(P)-bd_dom_sf"/>
</dbReference>
<dbReference type="RefSeq" id="WP_070073976.1">
    <property type="nucleotide sequence ID" value="NZ_CP017448.1"/>
</dbReference>
<dbReference type="SUPFAM" id="SSF51735">
    <property type="entry name" value="NAD(P)-binding Rossmann-fold domains"/>
    <property type="match status" value="1"/>
</dbReference>
<evidence type="ECO:0000313" key="4">
    <source>
        <dbReference type="Proteomes" id="UP000095342"/>
    </source>
</evidence>
<dbReference type="InterPro" id="IPR051122">
    <property type="entry name" value="SDR_DHRS6-like"/>
</dbReference>
<dbReference type="AlphaFoldDB" id="A0A1D8KBY3"/>
<evidence type="ECO:0000256" key="2">
    <source>
        <dbReference type="ARBA" id="ARBA00023002"/>
    </source>
</evidence>
<dbReference type="Proteomes" id="UP000095342">
    <property type="component" value="Chromosome"/>
</dbReference>
<keyword evidence="4" id="KW-1185">Reference proteome</keyword>
<dbReference type="Gene3D" id="3.40.50.720">
    <property type="entry name" value="NAD(P)-binding Rossmann-like Domain"/>
    <property type="match status" value="1"/>
</dbReference>
<dbReference type="GO" id="GO:0016491">
    <property type="term" value="F:oxidoreductase activity"/>
    <property type="evidence" value="ECO:0007669"/>
    <property type="project" value="UniProtKB-KW"/>
</dbReference>
<dbReference type="CDD" id="cd05233">
    <property type="entry name" value="SDR_c"/>
    <property type="match status" value="1"/>
</dbReference>
<dbReference type="EMBL" id="CP017448">
    <property type="protein sequence ID" value="AOV18450.1"/>
    <property type="molecule type" value="Genomic_DNA"/>
</dbReference>
<organism evidence="3 4">
    <name type="scientific">Acidihalobacter aeolianus</name>
    <dbReference type="NCBI Taxonomy" id="2792603"/>
    <lineage>
        <taxon>Bacteria</taxon>
        <taxon>Pseudomonadati</taxon>
        <taxon>Pseudomonadota</taxon>
        <taxon>Gammaproteobacteria</taxon>
        <taxon>Chromatiales</taxon>
        <taxon>Ectothiorhodospiraceae</taxon>
        <taxon>Acidihalobacter</taxon>
    </lineage>
</organism>
<dbReference type="PANTHER" id="PTHR43477:SF1">
    <property type="entry name" value="DIHYDROANTICAPSIN 7-DEHYDROGENASE"/>
    <property type="match status" value="1"/>
</dbReference>
<dbReference type="KEGG" id="aaeo:BJI67_05500"/>
<reference evidence="3 4" key="1">
    <citation type="submission" date="2016-09" db="EMBL/GenBank/DDBJ databases">
        <title>Acidihalobacter prosperus V6 (DSM14174).</title>
        <authorList>
            <person name="Khaleque H.N."/>
            <person name="Ramsay J.P."/>
            <person name="Murphy R.J.T."/>
            <person name="Kaksonen A.H."/>
            <person name="Boxall N.J."/>
            <person name="Watkin E.L.J."/>
        </authorList>
    </citation>
    <scope>NUCLEOTIDE SEQUENCE [LARGE SCALE GENOMIC DNA]</scope>
    <source>
        <strain evidence="3 4">V6</strain>
    </source>
</reference>
<keyword evidence="2" id="KW-0560">Oxidoreductase</keyword>
<proteinExistence type="inferred from homology"/>
<evidence type="ECO:0000313" key="3">
    <source>
        <dbReference type="EMBL" id="AOV18450.1"/>
    </source>
</evidence>
<sequence length="244" mass="25855">MDLGLSGKWVAVTGGTAGIGAAIVEGFAREGANVAFCSRSAERVGNMLSVLARYPVEKRGAVVDVTDGNRLSRWLEDLARIDVFVPNVSAISPDWETTLETDLRATVRATEAAIPRLAAAGSSAITYIGSKAATFGTPGYESYGAAKAALTHYMKSLSRRLVGQGIRVNTVAPGDVFVEGGFWDRIRREQPAAFRETLEANPLGRLATPEEIADVVVFLSSPRASFVTGAHYLVDGGATLHVQS</sequence>
<dbReference type="InterPro" id="IPR002347">
    <property type="entry name" value="SDR_fam"/>
</dbReference>
<protein>
    <submittedName>
        <fullName evidence="3">3-ketoacyl-ACP synthase</fullName>
    </submittedName>
</protein>